<evidence type="ECO:0008006" key="3">
    <source>
        <dbReference type="Google" id="ProtNLM"/>
    </source>
</evidence>
<dbReference type="PANTHER" id="PTHR37833:SF1">
    <property type="entry name" value="SIGNAL PEPTIDE PROTEIN"/>
    <property type="match status" value="1"/>
</dbReference>
<gene>
    <name evidence="1" type="ORF">BWK59_03725</name>
</gene>
<evidence type="ECO:0000313" key="2">
    <source>
        <dbReference type="Proteomes" id="UP000197768"/>
    </source>
</evidence>
<organism evidence="1 2">
    <name type="scientific">Flavobacterium davisii</name>
    <dbReference type="NCBI Taxonomy" id="2906077"/>
    <lineage>
        <taxon>Bacteria</taxon>
        <taxon>Pseudomonadati</taxon>
        <taxon>Bacteroidota</taxon>
        <taxon>Flavobacteriia</taxon>
        <taxon>Flavobacteriales</taxon>
        <taxon>Flavobacteriaceae</taxon>
        <taxon>Flavobacterium</taxon>
    </lineage>
</organism>
<dbReference type="InterPro" id="IPR011467">
    <property type="entry name" value="DUF1573"/>
</dbReference>
<dbReference type="AlphaFoldDB" id="A0A246GKB6"/>
<evidence type="ECO:0000313" key="1">
    <source>
        <dbReference type="EMBL" id="OWP84751.1"/>
    </source>
</evidence>
<comment type="caution">
    <text evidence="1">The sequence shown here is derived from an EMBL/GenBank/DDBJ whole genome shotgun (WGS) entry which is preliminary data.</text>
</comment>
<dbReference type="Gene3D" id="2.60.40.10">
    <property type="entry name" value="Immunoglobulins"/>
    <property type="match status" value="1"/>
</dbReference>
<sequence>MPHLFQKNLIAILPLLFFISCEKEGQSTTIEVKDPQRHYFPVVQGEKLHIVFPVKNTGKNLLEIKEIQTSCGCIIADDSNIKNIVPQSTGYLHFEYDTNKNTGYVQHQIYIYGNFIPNNKIELNFDTHVVTSSLHSKDYEELYKEIQESSPNIDKLNYGLERQKNYYTGDKPEE</sequence>
<dbReference type="EMBL" id="MTCZ01000020">
    <property type="protein sequence ID" value="OWP84751.1"/>
    <property type="molecule type" value="Genomic_DNA"/>
</dbReference>
<dbReference type="InterPro" id="IPR013783">
    <property type="entry name" value="Ig-like_fold"/>
</dbReference>
<dbReference type="Pfam" id="PF07610">
    <property type="entry name" value="DUF1573"/>
    <property type="match status" value="1"/>
</dbReference>
<proteinExistence type="predicted"/>
<dbReference type="PANTHER" id="PTHR37833">
    <property type="entry name" value="LIPOPROTEIN-RELATED"/>
    <property type="match status" value="1"/>
</dbReference>
<dbReference type="PROSITE" id="PS51257">
    <property type="entry name" value="PROKAR_LIPOPROTEIN"/>
    <property type="match status" value="1"/>
</dbReference>
<dbReference type="Proteomes" id="UP000197768">
    <property type="component" value="Unassembled WGS sequence"/>
</dbReference>
<protein>
    <recommendedName>
        <fullName evidence="3">DUF1573 domain-containing protein</fullName>
    </recommendedName>
</protein>
<name>A0A246GKB6_9FLAO</name>
<accession>A0A246GKB6</accession>
<reference evidence="1 2" key="1">
    <citation type="journal article" date="2017" name="Infect. Genet. Evol.">
        <title>Comparative genome analysis of fish pathogen Flavobacterium columnare reveals extensive sequence diversity within the species.</title>
        <authorList>
            <person name="Kayansamruaj P."/>
            <person name="Dong H.T."/>
            <person name="Hirono I."/>
            <person name="Kondo H."/>
            <person name="Senapin S."/>
            <person name="Rodkhum C."/>
        </authorList>
    </citation>
    <scope>NUCLEOTIDE SEQUENCE [LARGE SCALE GENOMIC DNA]</scope>
    <source>
        <strain evidence="1 2">1215</strain>
    </source>
</reference>